<organism evidence="1 2">
    <name type="scientific">Geopseudomonas sagittaria</name>
    <dbReference type="NCBI Taxonomy" id="1135990"/>
    <lineage>
        <taxon>Bacteria</taxon>
        <taxon>Pseudomonadati</taxon>
        <taxon>Pseudomonadota</taxon>
        <taxon>Gammaproteobacteria</taxon>
        <taxon>Pseudomonadales</taxon>
        <taxon>Pseudomonadaceae</taxon>
        <taxon>Geopseudomonas</taxon>
    </lineage>
</organism>
<dbReference type="Pfam" id="PF14549">
    <property type="entry name" value="P22_Cro"/>
    <property type="match status" value="1"/>
</dbReference>
<dbReference type="Gene3D" id="1.10.260.40">
    <property type="entry name" value="lambda repressor-like DNA-binding domains"/>
    <property type="match status" value="1"/>
</dbReference>
<dbReference type="AlphaFoldDB" id="A0A1I5PYA3"/>
<dbReference type="RefSeq" id="WP_092428098.1">
    <property type="nucleotide sequence ID" value="NZ_FOXM01000002.1"/>
</dbReference>
<dbReference type="OrthoDB" id="6693632at2"/>
<dbReference type="SUPFAM" id="SSF47413">
    <property type="entry name" value="lambda repressor-like DNA-binding domains"/>
    <property type="match status" value="1"/>
</dbReference>
<dbReference type="EMBL" id="FOXM01000002">
    <property type="protein sequence ID" value="SFP39093.1"/>
    <property type="molecule type" value="Genomic_DNA"/>
</dbReference>
<reference evidence="2" key="1">
    <citation type="submission" date="2016-10" db="EMBL/GenBank/DDBJ databases">
        <authorList>
            <person name="Varghese N."/>
            <person name="Submissions S."/>
        </authorList>
    </citation>
    <scope>NUCLEOTIDE SEQUENCE [LARGE SCALE GENOMIC DNA]</scope>
    <source>
        <strain evidence="2">JCM 18195</strain>
    </source>
</reference>
<accession>A0A1I5PYA3</accession>
<name>A0A1I5PYA3_9GAMM</name>
<dbReference type="Proteomes" id="UP000243084">
    <property type="component" value="Unassembled WGS sequence"/>
</dbReference>
<keyword evidence="2" id="KW-1185">Reference proteome</keyword>
<dbReference type="InterPro" id="IPR010982">
    <property type="entry name" value="Lambda_DNA-bd_dom_sf"/>
</dbReference>
<sequence>MKTQEVADFFGGRKKLADALGIRPSAVSMWGETIPVSRQYQIQVISKGKFKAEQESEAPPAA</sequence>
<proteinExistence type="predicted"/>
<protein>
    <submittedName>
        <fullName evidence="1">DNA-binding transcriptional regulator Cro</fullName>
    </submittedName>
</protein>
<gene>
    <name evidence="1" type="ORF">SAMN05216229_102102</name>
</gene>
<evidence type="ECO:0000313" key="2">
    <source>
        <dbReference type="Proteomes" id="UP000243084"/>
    </source>
</evidence>
<dbReference type="GO" id="GO:0003677">
    <property type="term" value="F:DNA binding"/>
    <property type="evidence" value="ECO:0007669"/>
    <property type="project" value="UniProtKB-KW"/>
</dbReference>
<evidence type="ECO:0000313" key="1">
    <source>
        <dbReference type="EMBL" id="SFP39093.1"/>
    </source>
</evidence>
<keyword evidence="1" id="KW-0238">DNA-binding</keyword>